<reference evidence="3" key="1">
    <citation type="submission" date="2019-02" db="EMBL/GenBank/DDBJ databases">
        <authorList>
            <person name="Li S.-H."/>
        </authorList>
    </citation>
    <scope>NUCLEOTIDE SEQUENCE</scope>
    <source>
        <strain evidence="3">IMCC14734</strain>
    </source>
</reference>
<dbReference type="Pfam" id="PF00043">
    <property type="entry name" value="GST_C"/>
    <property type="match status" value="1"/>
</dbReference>
<dbReference type="EMBL" id="SHNN01000001">
    <property type="protein sequence ID" value="MCX2979547.1"/>
    <property type="molecule type" value="Genomic_DNA"/>
</dbReference>
<dbReference type="SUPFAM" id="SSF52833">
    <property type="entry name" value="Thioredoxin-like"/>
    <property type="match status" value="1"/>
</dbReference>
<dbReference type="Gene3D" id="1.20.1050.10">
    <property type="match status" value="1"/>
</dbReference>
<dbReference type="PANTHER" id="PTHR44051">
    <property type="entry name" value="GLUTATHIONE S-TRANSFERASE-RELATED"/>
    <property type="match status" value="1"/>
</dbReference>
<feature type="domain" description="GST N-terminal" evidence="1">
    <location>
        <begin position="1"/>
        <end position="81"/>
    </location>
</feature>
<sequence>MKLYTCDPAPNAQRLALFLTYKGIELDTTQVDLANGEQLGDAYRAINPYCTVPALILDDGTLFTEVVGMATYLDQIFPDKPLMGTDPVQRAQVMQWDHRIFMMMTSPTADILRNSKENWKDRAIPGPLNIPQLPDLVQRGRDRLTAFYPIMEAHLAENAYVAGDSVTFADIDLFTACGFCRWVKQGIPDECTHMQAWYDKVSAELVG</sequence>
<feature type="domain" description="GST C-terminal" evidence="2">
    <location>
        <begin position="86"/>
        <end position="207"/>
    </location>
</feature>
<dbReference type="PANTHER" id="PTHR44051:SF8">
    <property type="entry name" value="GLUTATHIONE S-TRANSFERASE GSTA"/>
    <property type="match status" value="1"/>
</dbReference>
<dbReference type="InterPro" id="IPR004046">
    <property type="entry name" value="GST_C"/>
</dbReference>
<dbReference type="Pfam" id="PF13409">
    <property type="entry name" value="GST_N_2"/>
    <property type="match status" value="1"/>
</dbReference>
<dbReference type="RefSeq" id="WP_279243547.1">
    <property type="nucleotide sequence ID" value="NZ_SHNN01000001.1"/>
</dbReference>
<keyword evidence="4" id="KW-1185">Reference proteome</keyword>
<dbReference type="InterPro" id="IPR036249">
    <property type="entry name" value="Thioredoxin-like_sf"/>
</dbReference>
<dbReference type="PROSITE" id="PS50405">
    <property type="entry name" value="GST_CTER"/>
    <property type="match status" value="1"/>
</dbReference>
<proteinExistence type="predicted"/>
<dbReference type="InterPro" id="IPR034345">
    <property type="entry name" value="Gtt2-like_N"/>
</dbReference>
<dbReference type="InterPro" id="IPR010987">
    <property type="entry name" value="Glutathione-S-Trfase_C-like"/>
</dbReference>
<evidence type="ECO:0000313" key="4">
    <source>
        <dbReference type="Proteomes" id="UP001143362"/>
    </source>
</evidence>
<name>A0ABT3TDL5_9GAMM</name>
<accession>A0ABT3TDL5</accession>
<dbReference type="Gene3D" id="3.40.30.10">
    <property type="entry name" value="Glutaredoxin"/>
    <property type="match status" value="1"/>
</dbReference>
<dbReference type="CDD" id="cd03051">
    <property type="entry name" value="GST_N_GTT2_like"/>
    <property type="match status" value="1"/>
</dbReference>
<dbReference type="SUPFAM" id="SSF47616">
    <property type="entry name" value="GST C-terminal domain-like"/>
    <property type="match status" value="1"/>
</dbReference>
<dbReference type="PROSITE" id="PS50404">
    <property type="entry name" value="GST_NTER"/>
    <property type="match status" value="1"/>
</dbReference>
<protein>
    <submittedName>
        <fullName evidence="3">Glutathione S-transferase family protein</fullName>
    </submittedName>
</protein>
<dbReference type="InterPro" id="IPR040079">
    <property type="entry name" value="Glutathione_S-Trfase"/>
</dbReference>
<dbReference type="InterPro" id="IPR004045">
    <property type="entry name" value="Glutathione_S-Trfase_N"/>
</dbReference>
<dbReference type="Proteomes" id="UP001143362">
    <property type="component" value="Unassembled WGS sequence"/>
</dbReference>
<evidence type="ECO:0000259" key="1">
    <source>
        <dbReference type="PROSITE" id="PS50404"/>
    </source>
</evidence>
<gene>
    <name evidence="3" type="ORF">EYC98_01580</name>
</gene>
<dbReference type="InterPro" id="IPR036282">
    <property type="entry name" value="Glutathione-S-Trfase_C_sf"/>
</dbReference>
<evidence type="ECO:0000259" key="2">
    <source>
        <dbReference type="PROSITE" id="PS50405"/>
    </source>
</evidence>
<organism evidence="3 4">
    <name type="scientific">Candidatus Litorirhabdus singularis</name>
    <dbReference type="NCBI Taxonomy" id="2518993"/>
    <lineage>
        <taxon>Bacteria</taxon>
        <taxon>Pseudomonadati</taxon>
        <taxon>Pseudomonadota</taxon>
        <taxon>Gammaproteobacteria</taxon>
        <taxon>Cellvibrionales</taxon>
        <taxon>Halieaceae</taxon>
        <taxon>Candidatus Litorirhabdus</taxon>
    </lineage>
</organism>
<dbReference type="SFLD" id="SFLDG00358">
    <property type="entry name" value="Main_(cytGST)"/>
    <property type="match status" value="1"/>
</dbReference>
<dbReference type="SFLD" id="SFLDS00019">
    <property type="entry name" value="Glutathione_Transferase_(cytos"/>
    <property type="match status" value="1"/>
</dbReference>
<comment type="caution">
    <text evidence="3">The sequence shown here is derived from an EMBL/GenBank/DDBJ whole genome shotgun (WGS) entry which is preliminary data.</text>
</comment>
<evidence type="ECO:0000313" key="3">
    <source>
        <dbReference type="EMBL" id="MCX2979547.1"/>
    </source>
</evidence>